<gene>
    <name evidence="1" type="ORF">AEK19_MT1114</name>
</gene>
<organism evidence="1">
    <name type="scientific">Utricularia reniformis</name>
    <dbReference type="NCBI Taxonomy" id="192314"/>
    <lineage>
        <taxon>Eukaryota</taxon>
        <taxon>Viridiplantae</taxon>
        <taxon>Streptophyta</taxon>
        <taxon>Embryophyta</taxon>
        <taxon>Tracheophyta</taxon>
        <taxon>Spermatophyta</taxon>
        <taxon>Magnoliopsida</taxon>
        <taxon>eudicotyledons</taxon>
        <taxon>Gunneridae</taxon>
        <taxon>Pentapetalae</taxon>
        <taxon>asterids</taxon>
        <taxon>lamiids</taxon>
        <taxon>Lamiales</taxon>
        <taxon>Lentibulariaceae</taxon>
        <taxon>Utricularia</taxon>
    </lineage>
</organism>
<name>A0A1Y0B1U2_9LAMI</name>
<dbReference type="EMBL" id="KY774314">
    <property type="protein sequence ID" value="ART31333.1"/>
    <property type="molecule type" value="Genomic_DNA"/>
</dbReference>
<dbReference type="AlphaFoldDB" id="A0A1Y0B1U2"/>
<proteinExistence type="predicted"/>
<sequence>MTSGNYSVFVPSSSTYFLPVKEDNSQQVALEAYPSQDH</sequence>
<geneLocation type="mitochondrion" evidence="1"/>
<protein>
    <submittedName>
        <fullName evidence="1">Uncharacterized protein</fullName>
    </submittedName>
</protein>
<accession>A0A1Y0B1U2</accession>
<keyword evidence="1" id="KW-0496">Mitochondrion</keyword>
<reference evidence="1" key="1">
    <citation type="submission" date="2017-03" db="EMBL/GenBank/DDBJ databases">
        <title>The mitochondrial genome of the carnivorous plant Utricularia reniformis (Lentibulariaceae): structure, comparative analysis and evolutionary landmarks.</title>
        <authorList>
            <person name="Silva S.R."/>
            <person name="Alvarenga D.O."/>
            <person name="Michael T.P."/>
            <person name="Miranda V.F.O."/>
            <person name="Varani A.M."/>
        </authorList>
    </citation>
    <scope>NUCLEOTIDE SEQUENCE</scope>
</reference>
<evidence type="ECO:0000313" key="1">
    <source>
        <dbReference type="EMBL" id="ART31333.1"/>
    </source>
</evidence>